<dbReference type="Ensembl" id="ENSATET00000005716.2">
    <property type="protein sequence ID" value="ENSATEP00000005625.2"/>
    <property type="gene ID" value="ENSATEG00000003953.2"/>
</dbReference>
<evidence type="ECO:0000313" key="6">
    <source>
        <dbReference type="Ensembl" id="ENSATEP00000005625.2"/>
    </source>
</evidence>
<dbReference type="InterPro" id="IPR002423">
    <property type="entry name" value="Cpn60/GroEL/TCP-1"/>
</dbReference>
<evidence type="ECO:0000256" key="3">
    <source>
        <dbReference type="ARBA" id="ARBA00022840"/>
    </source>
</evidence>
<evidence type="ECO:0000256" key="5">
    <source>
        <dbReference type="RuleBase" id="RU004187"/>
    </source>
</evidence>
<keyword evidence="3 5" id="KW-0067">ATP-binding</keyword>
<dbReference type="InterPro" id="IPR042619">
    <property type="entry name" value="BBS10"/>
</dbReference>
<dbReference type="InterPro" id="IPR017998">
    <property type="entry name" value="Chaperone_TCP-1"/>
</dbReference>
<dbReference type="FunCoup" id="A0A3Q1HE94">
    <property type="interactions" value="6"/>
</dbReference>
<sequence length="567" mass="62212">MHLHLKHVLQTVCALEAVVLRSFGPEGGQVLFTRDTAEAMLSRSGTRILTALRLEHPLARMVVECVCKHSSATGDGSKTFILLLASLLRMIHTNACKEPNVSHNYHSREAAEAATARHLADELLAFALKKLDELITMGVVPYGYCVSWEDFTAKTHSQGHKNYCHVKELLASFFHTRLGYTHCDLITSLTCELLTNWNFKNDLPSLSLKFVNDNFPALHTPVSGFPISCSRLIEGQVIHRDFATPCPKADHRPIKAVVFTGYLQSQLLDAGIVQFSAWAERSLESVIANLQYLGVSVLLSAVKQSTAVLALAAQAEICVVECVSEDELSLFSRLSGTTPVSDCCMIEAGHVATLTFCQPILLGAHRYGHILVICGPGEGQTDQYACAFRDGVRMLLTTLEPTGMTATAEMTSQLDKSISSNVPSSQQCVMDTGCVIAAGGTFEFLLHHALLKYGSNFSVSDNTNKGIPTLSHLFAKALLSVPRQIYSRRPQHFLHTETRILTSVHCSRKADILSKDFMLDSGLESVSCKYQLLLAVLQCVTSLLRVDTVLYTHTALHTQPDRLANIL</sequence>
<reference evidence="6" key="1">
    <citation type="submission" date="2021-04" db="EMBL/GenBank/DDBJ databases">
        <authorList>
            <consortium name="Wellcome Sanger Institute Data Sharing"/>
        </authorList>
    </citation>
    <scope>NUCLEOTIDE SEQUENCE [LARGE SCALE GENOMIC DNA]</scope>
</reference>
<evidence type="ECO:0000256" key="1">
    <source>
        <dbReference type="ARBA" id="ARBA00008020"/>
    </source>
</evidence>
<dbReference type="Proteomes" id="UP000265040">
    <property type="component" value="Chromosome 6"/>
</dbReference>
<dbReference type="GeneTree" id="ENSGT00390000002417"/>
<proteinExistence type="inferred from homology"/>
<dbReference type="InterPro" id="IPR027413">
    <property type="entry name" value="GROEL-like_equatorial_sf"/>
</dbReference>
<dbReference type="PRINTS" id="PR00304">
    <property type="entry name" value="TCOMPLEXTCP1"/>
</dbReference>
<evidence type="ECO:0000313" key="7">
    <source>
        <dbReference type="Proteomes" id="UP000265040"/>
    </source>
</evidence>
<reference evidence="6" key="3">
    <citation type="submission" date="2025-09" db="UniProtKB">
        <authorList>
            <consortium name="Ensembl"/>
        </authorList>
    </citation>
    <scope>IDENTIFICATION</scope>
</reference>
<keyword evidence="7" id="KW-1185">Reference proteome</keyword>
<organism evidence="6 7">
    <name type="scientific">Anabas testudineus</name>
    <name type="common">Climbing perch</name>
    <name type="synonym">Anthias testudineus</name>
    <dbReference type="NCBI Taxonomy" id="64144"/>
    <lineage>
        <taxon>Eukaryota</taxon>
        <taxon>Metazoa</taxon>
        <taxon>Chordata</taxon>
        <taxon>Craniata</taxon>
        <taxon>Vertebrata</taxon>
        <taxon>Euteleostomi</taxon>
        <taxon>Actinopterygii</taxon>
        <taxon>Neopterygii</taxon>
        <taxon>Teleostei</taxon>
        <taxon>Neoteleostei</taxon>
        <taxon>Acanthomorphata</taxon>
        <taxon>Anabantaria</taxon>
        <taxon>Anabantiformes</taxon>
        <taxon>Anabantoidei</taxon>
        <taxon>Anabantidae</taxon>
        <taxon>Anabas</taxon>
    </lineage>
</organism>
<keyword evidence="2 5" id="KW-0547">Nucleotide-binding</keyword>
<dbReference type="Pfam" id="PF00118">
    <property type="entry name" value="Cpn60_TCP1"/>
    <property type="match status" value="1"/>
</dbReference>
<protein>
    <recommendedName>
        <fullName evidence="8">Bardet-Biedl syndrome 10</fullName>
    </recommendedName>
</protein>
<dbReference type="GO" id="GO:0051131">
    <property type="term" value="P:chaperone-mediated protein complex assembly"/>
    <property type="evidence" value="ECO:0007669"/>
    <property type="project" value="InterPro"/>
</dbReference>
<name>A0A3Q1HE94_ANATE</name>
<comment type="similarity">
    <text evidence="1 5">Belongs to the TCP-1 chaperonin family.</text>
</comment>
<dbReference type="Gene3D" id="3.50.7.10">
    <property type="entry name" value="GroEL"/>
    <property type="match status" value="1"/>
</dbReference>
<dbReference type="SUPFAM" id="SSF48592">
    <property type="entry name" value="GroEL equatorial domain-like"/>
    <property type="match status" value="1"/>
</dbReference>
<dbReference type="InParanoid" id="A0A3Q1HE94"/>
<dbReference type="InterPro" id="IPR027409">
    <property type="entry name" value="GroEL-like_apical_dom_sf"/>
</dbReference>
<dbReference type="GO" id="GO:0140662">
    <property type="term" value="F:ATP-dependent protein folding chaperone"/>
    <property type="evidence" value="ECO:0007669"/>
    <property type="project" value="InterPro"/>
</dbReference>
<dbReference type="PANTHER" id="PTHR14667">
    <property type="entry name" value="BARDET-BIEDL SYNDROME 10 PROTEIN"/>
    <property type="match status" value="1"/>
</dbReference>
<evidence type="ECO:0008006" key="8">
    <source>
        <dbReference type="Google" id="ProtNLM"/>
    </source>
</evidence>
<reference evidence="6" key="2">
    <citation type="submission" date="2025-08" db="UniProtKB">
        <authorList>
            <consortium name="Ensembl"/>
        </authorList>
    </citation>
    <scope>IDENTIFICATION</scope>
</reference>
<dbReference type="OrthoDB" id="9393833at2759"/>
<dbReference type="Gene3D" id="1.10.560.10">
    <property type="entry name" value="GroEL-like equatorial domain"/>
    <property type="match status" value="1"/>
</dbReference>
<dbReference type="AlphaFoldDB" id="A0A3Q1HE94"/>
<dbReference type="STRING" id="64144.ENSATEP00000005625"/>
<dbReference type="GO" id="GO:0005524">
    <property type="term" value="F:ATP binding"/>
    <property type="evidence" value="ECO:0007669"/>
    <property type="project" value="UniProtKB-KW"/>
</dbReference>
<evidence type="ECO:0000256" key="4">
    <source>
        <dbReference type="ARBA" id="ARBA00023186"/>
    </source>
</evidence>
<accession>A0A3Q1HE94</accession>
<dbReference type="PANTHER" id="PTHR14667:SF2">
    <property type="entry name" value="BARDET-BIEDL SYNDROME 10 PROTEIN"/>
    <property type="match status" value="1"/>
</dbReference>
<evidence type="ECO:0000256" key="2">
    <source>
        <dbReference type="ARBA" id="ARBA00022741"/>
    </source>
</evidence>
<dbReference type="SUPFAM" id="SSF52029">
    <property type="entry name" value="GroEL apical domain-like"/>
    <property type="match status" value="1"/>
</dbReference>
<keyword evidence="4 5" id="KW-0143">Chaperone</keyword>